<dbReference type="RefSeq" id="YP_010799946.1">
    <property type="nucleotide sequence ID" value="NC_076711.1"/>
</dbReference>
<evidence type="ECO:0000256" key="12">
    <source>
        <dbReference type="ARBA" id="ARBA00030266"/>
    </source>
</evidence>
<comment type="similarity">
    <text evidence="2">Belongs to the Tymovirales TGBp3 protein family.</text>
</comment>
<sequence length="75" mass="8210">MAILEYVQGVAARSASLSIVAIALLVYLILICLLSPQRPCEIVLTGESISIRNCEMSRDLIESLQSLKMTNNCIL</sequence>
<dbReference type="EMBL" id="MK984598">
    <property type="protein sequence ID" value="QIJ97075.1"/>
    <property type="molecule type" value="Genomic_RNA"/>
</dbReference>
<evidence type="ECO:0000256" key="9">
    <source>
        <dbReference type="ARBA" id="ARBA00023136"/>
    </source>
</evidence>
<evidence type="ECO:0000256" key="2">
    <source>
        <dbReference type="ARBA" id="ARBA00010355"/>
    </source>
</evidence>
<evidence type="ECO:0000256" key="5">
    <source>
        <dbReference type="ARBA" id="ARBA00022692"/>
    </source>
</evidence>
<dbReference type="Proteomes" id="UP000830249">
    <property type="component" value="Segment"/>
</dbReference>
<evidence type="ECO:0000313" key="15">
    <source>
        <dbReference type="EMBL" id="QIJ97075.1"/>
    </source>
</evidence>
<name>A0AAE6X4V8_9VIRU</name>
<evidence type="ECO:0000256" key="1">
    <source>
        <dbReference type="ARBA" id="ARBA00004625"/>
    </source>
</evidence>
<evidence type="ECO:0000256" key="13">
    <source>
        <dbReference type="ARBA" id="ARBA00033148"/>
    </source>
</evidence>
<proteinExistence type="inferred from homology"/>
<keyword evidence="5 14" id="KW-0812">Transmembrane</keyword>
<evidence type="ECO:0000313" key="16">
    <source>
        <dbReference type="Proteomes" id="UP000830249"/>
    </source>
</evidence>
<keyword evidence="10" id="KW-1038">Host endoplasmic reticulum</keyword>
<reference evidence="15" key="1">
    <citation type="journal article" date="2020" name="Front. Microbiol.">
        <title>Metagenomic Analysis of Plant Viruses Associated With Papaya Ringspot Disease in Carica papaya L. in Kenya.</title>
        <authorList>
            <person name="Mumo N.N."/>
            <person name="Mamati G.E."/>
            <person name="Ateka E.M."/>
            <person name="Rimberia F.K."/>
            <person name="Asudi G.O."/>
            <person name="Boykin L.M."/>
            <person name="Machuka E.M."/>
            <person name="Njuguna J.N."/>
            <person name="Pelle R."/>
            <person name="Stomeo F."/>
        </authorList>
    </citation>
    <scope>NUCLEOTIDE SEQUENCE</scope>
    <source>
        <strain evidence="15">KE-Kwa-02</strain>
    </source>
</reference>
<dbReference type="Pfam" id="PF02495">
    <property type="entry name" value="TGBp3"/>
    <property type="match status" value="1"/>
</dbReference>
<evidence type="ECO:0000256" key="7">
    <source>
        <dbReference type="ARBA" id="ARBA00022989"/>
    </source>
</evidence>
<keyword evidence="6" id="KW-1043">Host membrane</keyword>
<comment type="subcellular location">
    <subcellularLocation>
        <location evidence="1">Host endoplasmic reticulum membrane</location>
    </subcellularLocation>
</comment>
<keyword evidence="16" id="KW-1185">Reference proteome</keyword>
<evidence type="ECO:0000256" key="10">
    <source>
        <dbReference type="ARBA" id="ARBA00023184"/>
    </source>
</evidence>
<evidence type="ECO:0000256" key="3">
    <source>
        <dbReference type="ARBA" id="ARBA00013812"/>
    </source>
</evidence>
<dbReference type="GO" id="GO:0046740">
    <property type="term" value="P:transport of virus in host, cell to cell"/>
    <property type="evidence" value="ECO:0007669"/>
    <property type="project" value="UniProtKB-KW"/>
</dbReference>
<dbReference type="InterPro" id="IPR003411">
    <property type="entry name" value="TGBp3"/>
</dbReference>
<keyword evidence="7 14" id="KW-1133">Transmembrane helix</keyword>
<keyword evidence="8" id="KW-0916">Viral movement protein</keyword>
<accession>A0AAE6X4V8</accession>
<evidence type="ECO:0000256" key="4">
    <source>
        <dbReference type="ARBA" id="ARBA00022448"/>
    </source>
</evidence>
<dbReference type="GeneID" id="80538394"/>
<evidence type="ECO:0000256" key="8">
    <source>
        <dbReference type="ARBA" id="ARBA00023031"/>
    </source>
</evidence>
<feature type="transmembrane region" description="Helical" evidence="14">
    <location>
        <begin position="15"/>
        <end position="34"/>
    </location>
</feature>
<evidence type="ECO:0000256" key="6">
    <source>
        <dbReference type="ARBA" id="ARBA00022870"/>
    </source>
</evidence>
<dbReference type="GO" id="GO:0044167">
    <property type="term" value="C:host cell endoplasmic reticulum membrane"/>
    <property type="evidence" value="ECO:0007669"/>
    <property type="project" value="UniProtKB-SubCell"/>
</dbReference>
<evidence type="ECO:0000256" key="14">
    <source>
        <dbReference type="SAM" id="Phobius"/>
    </source>
</evidence>
<organism evidence="15 16">
    <name type="scientific">Papaya mild mottle associated virus</name>
    <dbReference type="NCBI Taxonomy" id="2716617"/>
    <lineage>
        <taxon>Viruses</taxon>
        <taxon>Riboviria</taxon>
        <taxon>Orthornavirae</taxon>
        <taxon>Kitrinoviricota</taxon>
        <taxon>Alsuviricetes</taxon>
        <taxon>Tymovirales</taxon>
        <taxon>Betaflexiviridae</taxon>
        <taxon>Quinvirinae</taxon>
        <taxon>Carlavirus</taxon>
        <taxon>Carlavirus mitipapayae</taxon>
        <taxon>Carlavirus PaMMaV</taxon>
    </lineage>
</organism>
<comment type="function">
    <text evidence="11">Plays a role in viral cell-to-cell propagation, by facilitating genome transport to neighboring plant cells through plasmosdesmata. May induce the formation of granular vesicles derived from the Endoplasmic reticulum, which align on actin filaments.</text>
</comment>
<keyword evidence="4" id="KW-0813">Transport</keyword>
<dbReference type="KEGG" id="vg:80538394"/>
<evidence type="ECO:0000256" key="11">
    <source>
        <dbReference type="ARBA" id="ARBA00025270"/>
    </source>
</evidence>
<keyword evidence="9 14" id="KW-0472">Membrane</keyword>
<protein>
    <recommendedName>
        <fullName evidence="3">Movement protein TGBp3</fullName>
    </recommendedName>
    <alternativeName>
        <fullName evidence="12">7 kDa protein</fullName>
    </alternativeName>
    <alternativeName>
        <fullName evidence="13">Triple gene block 3 protein</fullName>
    </alternativeName>
</protein>